<dbReference type="InterPro" id="IPR051545">
    <property type="entry name" value="NAD(P)H_dehydrogenase_qn"/>
</dbReference>
<dbReference type="GO" id="GO:0005829">
    <property type="term" value="C:cytosol"/>
    <property type="evidence" value="ECO:0007669"/>
    <property type="project" value="TreeGrafter"/>
</dbReference>
<dbReference type="SUPFAM" id="SSF52218">
    <property type="entry name" value="Flavoproteins"/>
    <property type="match status" value="1"/>
</dbReference>
<evidence type="ECO:0000256" key="2">
    <source>
        <dbReference type="ARBA" id="ARBA00023002"/>
    </source>
</evidence>
<protein>
    <submittedName>
        <fullName evidence="4">NAD(P)H-dependent oxidoreductase</fullName>
    </submittedName>
</protein>
<comment type="similarity">
    <text evidence="1">Belongs to the NAD(P)H dehydrogenase (quinone) family.</text>
</comment>
<dbReference type="PANTHER" id="PTHR10204">
    <property type="entry name" value="NAD P H OXIDOREDUCTASE-RELATED"/>
    <property type="match status" value="1"/>
</dbReference>
<dbReference type="Pfam" id="PF02525">
    <property type="entry name" value="Flavodoxin_2"/>
    <property type="match status" value="1"/>
</dbReference>
<evidence type="ECO:0000256" key="1">
    <source>
        <dbReference type="ARBA" id="ARBA00006252"/>
    </source>
</evidence>
<evidence type="ECO:0000313" key="4">
    <source>
        <dbReference type="EMBL" id="QOT75517.1"/>
    </source>
</evidence>
<evidence type="ECO:0000313" key="5">
    <source>
        <dbReference type="Proteomes" id="UP000397656"/>
    </source>
</evidence>
<dbReference type="EMBL" id="CP062803">
    <property type="protein sequence ID" value="QOT75517.1"/>
    <property type="molecule type" value="Genomic_DNA"/>
</dbReference>
<dbReference type="Proteomes" id="UP000397656">
    <property type="component" value="Chromosome 1"/>
</dbReference>
<evidence type="ECO:0000259" key="3">
    <source>
        <dbReference type="Pfam" id="PF02525"/>
    </source>
</evidence>
<sequence length="198" mass="21867">MRQRILVIMGHPSNDGLCGAIARTYAACAEAAGHEVRMLRLDVLKFDPILHAGYNAIQGLEPDLVEAQEAMAWAGHLAFVFPIWWGGPPALLKGFLDRVLLPGFAFKYRAGKAFPDQLLKGRSAHLLVTMDTPPWYFKWIYRMPGIRQMRNTTLEFCGIKPVRTMAFGPVLGSQPGQRDAWLARAGALAASIPAPQRA</sequence>
<dbReference type="PANTHER" id="PTHR10204:SF34">
    <property type="entry name" value="NAD(P)H DEHYDROGENASE [QUINONE] 1 ISOFORM 1"/>
    <property type="match status" value="1"/>
</dbReference>
<dbReference type="InterPro" id="IPR029039">
    <property type="entry name" value="Flavoprotein-like_sf"/>
</dbReference>
<dbReference type="GeneID" id="98402249"/>
<feature type="domain" description="Flavodoxin-like fold" evidence="3">
    <location>
        <begin position="4"/>
        <end position="174"/>
    </location>
</feature>
<proteinExistence type="inferred from homology"/>
<dbReference type="AlphaFoldDB" id="A0A643G1P7"/>
<dbReference type="InterPro" id="IPR003680">
    <property type="entry name" value="Flavodoxin_fold"/>
</dbReference>
<organism evidence="4 5">
    <name type="scientific">Cupriavidus basilensis</name>
    <dbReference type="NCBI Taxonomy" id="68895"/>
    <lineage>
        <taxon>Bacteria</taxon>
        <taxon>Pseudomonadati</taxon>
        <taxon>Pseudomonadota</taxon>
        <taxon>Betaproteobacteria</taxon>
        <taxon>Burkholderiales</taxon>
        <taxon>Burkholderiaceae</taxon>
        <taxon>Cupriavidus</taxon>
    </lineage>
</organism>
<reference evidence="4 5" key="1">
    <citation type="submission" date="2020-10" db="EMBL/GenBank/DDBJ databases">
        <title>Complete genome sequence of Cupriavidus basilensis CCUG 49340T.</title>
        <authorList>
            <person name="Salva-Serra F."/>
            <person name="Donoso R.A."/>
            <person name="Cho K.H."/>
            <person name="Yoo J.A."/>
            <person name="Lee K."/>
            <person name="Yoon S.-H."/>
            <person name="Perez-Pantoja D."/>
            <person name="Moore E.R.B."/>
        </authorList>
    </citation>
    <scope>NUCLEOTIDE SEQUENCE [LARGE SCALE GENOMIC DNA]</scope>
    <source>
        <strain evidence="5">CCUG 49340</strain>
    </source>
</reference>
<dbReference type="GO" id="GO:0003955">
    <property type="term" value="F:NAD(P)H dehydrogenase (quinone) activity"/>
    <property type="evidence" value="ECO:0007669"/>
    <property type="project" value="TreeGrafter"/>
</dbReference>
<keyword evidence="2" id="KW-0560">Oxidoreductase</keyword>
<accession>A0A643G1P7</accession>
<dbReference type="RefSeq" id="WP_150984160.1">
    <property type="nucleotide sequence ID" value="NZ_CP062803.1"/>
</dbReference>
<dbReference type="Gene3D" id="3.40.50.360">
    <property type="match status" value="1"/>
</dbReference>
<gene>
    <name evidence="4" type="ORF">F7R26_015165</name>
</gene>
<name>A0A643G1P7_9BURK</name>